<evidence type="ECO:0000313" key="3">
    <source>
        <dbReference type="Proteomes" id="UP001221898"/>
    </source>
</evidence>
<feature type="region of interest" description="Disordered" evidence="1">
    <location>
        <begin position="45"/>
        <end position="66"/>
    </location>
</feature>
<evidence type="ECO:0000256" key="1">
    <source>
        <dbReference type="SAM" id="MobiDB-lite"/>
    </source>
</evidence>
<name>A0AAD7SDR6_9TELE</name>
<sequence length="66" mass="7388">MPHKLNIKREKRAGAIEAKVEGRQQEEPQAVGVGLIFPGDYRRMQRRPGTETAAWTGSDITGRRKG</sequence>
<keyword evidence="3" id="KW-1185">Reference proteome</keyword>
<gene>
    <name evidence="2" type="ORF">AAFF_G00394360</name>
</gene>
<accession>A0AAD7SDR6</accession>
<proteinExistence type="predicted"/>
<dbReference type="EMBL" id="JAINUG010000075">
    <property type="protein sequence ID" value="KAJ8400667.1"/>
    <property type="molecule type" value="Genomic_DNA"/>
</dbReference>
<protein>
    <submittedName>
        <fullName evidence="2">Uncharacterized protein</fullName>
    </submittedName>
</protein>
<evidence type="ECO:0000313" key="2">
    <source>
        <dbReference type="EMBL" id="KAJ8400667.1"/>
    </source>
</evidence>
<reference evidence="2" key="1">
    <citation type="journal article" date="2023" name="Science">
        <title>Genome structures resolve the early diversification of teleost fishes.</title>
        <authorList>
            <person name="Parey E."/>
            <person name="Louis A."/>
            <person name="Montfort J."/>
            <person name="Bouchez O."/>
            <person name="Roques C."/>
            <person name="Iampietro C."/>
            <person name="Lluch J."/>
            <person name="Castinel A."/>
            <person name="Donnadieu C."/>
            <person name="Desvignes T."/>
            <person name="Floi Bucao C."/>
            <person name="Jouanno E."/>
            <person name="Wen M."/>
            <person name="Mejri S."/>
            <person name="Dirks R."/>
            <person name="Jansen H."/>
            <person name="Henkel C."/>
            <person name="Chen W.J."/>
            <person name="Zahm M."/>
            <person name="Cabau C."/>
            <person name="Klopp C."/>
            <person name="Thompson A.W."/>
            <person name="Robinson-Rechavi M."/>
            <person name="Braasch I."/>
            <person name="Lecointre G."/>
            <person name="Bobe J."/>
            <person name="Postlethwait J.H."/>
            <person name="Berthelot C."/>
            <person name="Roest Crollius H."/>
            <person name="Guiguen Y."/>
        </authorList>
    </citation>
    <scope>NUCLEOTIDE SEQUENCE</scope>
    <source>
        <strain evidence="2">NC1722</strain>
    </source>
</reference>
<dbReference type="Proteomes" id="UP001221898">
    <property type="component" value="Unassembled WGS sequence"/>
</dbReference>
<organism evidence="2 3">
    <name type="scientific">Aldrovandia affinis</name>
    <dbReference type="NCBI Taxonomy" id="143900"/>
    <lineage>
        <taxon>Eukaryota</taxon>
        <taxon>Metazoa</taxon>
        <taxon>Chordata</taxon>
        <taxon>Craniata</taxon>
        <taxon>Vertebrata</taxon>
        <taxon>Euteleostomi</taxon>
        <taxon>Actinopterygii</taxon>
        <taxon>Neopterygii</taxon>
        <taxon>Teleostei</taxon>
        <taxon>Notacanthiformes</taxon>
        <taxon>Halosauridae</taxon>
        <taxon>Aldrovandia</taxon>
    </lineage>
</organism>
<comment type="caution">
    <text evidence="2">The sequence shown here is derived from an EMBL/GenBank/DDBJ whole genome shotgun (WGS) entry which is preliminary data.</text>
</comment>
<dbReference type="AlphaFoldDB" id="A0AAD7SDR6"/>